<dbReference type="STRING" id="1206085.SAMN05443575_3626"/>
<dbReference type="Pfam" id="PF00892">
    <property type="entry name" value="EamA"/>
    <property type="match status" value="2"/>
</dbReference>
<name>A0A1M5RSZ5_9ACTN</name>
<evidence type="ECO:0000256" key="5">
    <source>
        <dbReference type="ARBA" id="ARBA00023136"/>
    </source>
</evidence>
<gene>
    <name evidence="8" type="ORF">SAMN05443575_3626</name>
</gene>
<feature type="domain" description="EamA" evidence="7">
    <location>
        <begin position="146"/>
        <end position="279"/>
    </location>
</feature>
<feature type="transmembrane region" description="Helical" evidence="6">
    <location>
        <begin position="263"/>
        <end position="285"/>
    </location>
</feature>
<feature type="transmembrane region" description="Helical" evidence="6">
    <location>
        <begin position="120"/>
        <end position="138"/>
    </location>
</feature>
<comment type="subcellular location">
    <subcellularLocation>
        <location evidence="1">Membrane</location>
        <topology evidence="1">Multi-pass membrane protein</topology>
    </subcellularLocation>
</comment>
<dbReference type="SUPFAM" id="SSF103481">
    <property type="entry name" value="Multidrug resistance efflux transporter EmrE"/>
    <property type="match status" value="2"/>
</dbReference>
<feature type="domain" description="EamA" evidence="7">
    <location>
        <begin position="13"/>
        <end position="135"/>
    </location>
</feature>
<keyword evidence="4 6" id="KW-1133">Transmembrane helix</keyword>
<keyword evidence="5 6" id="KW-0472">Membrane</keyword>
<dbReference type="PANTHER" id="PTHR32322">
    <property type="entry name" value="INNER MEMBRANE TRANSPORTER"/>
    <property type="match status" value="1"/>
</dbReference>
<feature type="transmembrane region" description="Helical" evidence="6">
    <location>
        <begin position="66"/>
        <end position="85"/>
    </location>
</feature>
<evidence type="ECO:0000256" key="1">
    <source>
        <dbReference type="ARBA" id="ARBA00004141"/>
    </source>
</evidence>
<feature type="transmembrane region" description="Helical" evidence="6">
    <location>
        <begin position="239"/>
        <end position="257"/>
    </location>
</feature>
<feature type="transmembrane region" description="Helical" evidence="6">
    <location>
        <begin position="144"/>
        <end position="164"/>
    </location>
</feature>
<dbReference type="RefSeq" id="WP_073391801.1">
    <property type="nucleotide sequence ID" value="NZ_FQVU01000005.1"/>
</dbReference>
<dbReference type="EMBL" id="FQVU01000005">
    <property type="protein sequence ID" value="SHH28923.1"/>
    <property type="molecule type" value="Genomic_DNA"/>
</dbReference>
<evidence type="ECO:0000313" key="9">
    <source>
        <dbReference type="Proteomes" id="UP000186132"/>
    </source>
</evidence>
<evidence type="ECO:0000256" key="2">
    <source>
        <dbReference type="ARBA" id="ARBA00007362"/>
    </source>
</evidence>
<feature type="transmembrane region" description="Helical" evidence="6">
    <location>
        <begin position="171"/>
        <end position="195"/>
    </location>
</feature>
<comment type="similarity">
    <text evidence="2">Belongs to the EamA transporter family.</text>
</comment>
<dbReference type="AlphaFoldDB" id="A0A1M5RSZ5"/>
<keyword evidence="9" id="KW-1185">Reference proteome</keyword>
<feature type="transmembrane region" description="Helical" evidence="6">
    <location>
        <begin position="207"/>
        <end position="227"/>
    </location>
</feature>
<dbReference type="InterPro" id="IPR050638">
    <property type="entry name" value="AA-Vitamin_Transporters"/>
</dbReference>
<sequence>MEASSLRVTAVTAVAPISWGSTYVVTRHLLPMDAPLWGATLRALPAGLLLLALCRRLPQESWWWRSFVLGAINFAAFFVLVYVAAQLLPSSVAASVMALAPLALGGFAFVLLGQRLDARFFLAAVTGVVGVALLVGLPTSGIDARGVAASVGALLLSAGGSVLSTRWRGDLPLLASTCWQLLAGGLLLLVAAALVEGTPPRLGPVGIVAVTYVSVVATAGAFCCWFFGLSRSTAGNVGLIGLLNPATGIALGVVLAGETLGPWQVVGAGLVLGAIVTTVTSRGGARQIGRPRPGRHEPR</sequence>
<proteinExistence type="inferred from homology"/>
<reference evidence="8 9" key="1">
    <citation type="submission" date="2016-11" db="EMBL/GenBank/DDBJ databases">
        <authorList>
            <person name="Jaros S."/>
            <person name="Januszkiewicz K."/>
            <person name="Wedrychowicz H."/>
        </authorList>
    </citation>
    <scope>NUCLEOTIDE SEQUENCE [LARGE SCALE GENOMIC DNA]</scope>
    <source>
        <strain evidence="8 9">DSM 45627</strain>
    </source>
</reference>
<evidence type="ECO:0000259" key="7">
    <source>
        <dbReference type="Pfam" id="PF00892"/>
    </source>
</evidence>
<evidence type="ECO:0000256" key="4">
    <source>
        <dbReference type="ARBA" id="ARBA00022989"/>
    </source>
</evidence>
<organism evidence="8 9">
    <name type="scientific">Jatrophihabitans endophyticus</name>
    <dbReference type="NCBI Taxonomy" id="1206085"/>
    <lineage>
        <taxon>Bacteria</taxon>
        <taxon>Bacillati</taxon>
        <taxon>Actinomycetota</taxon>
        <taxon>Actinomycetes</taxon>
        <taxon>Jatrophihabitantales</taxon>
        <taxon>Jatrophihabitantaceae</taxon>
        <taxon>Jatrophihabitans</taxon>
    </lineage>
</organism>
<dbReference type="PANTHER" id="PTHR32322:SF2">
    <property type="entry name" value="EAMA DOMAIN-CONTAINING PROTEIN"/>
    <property type="match status" value="1"/>
</dbReference>
<accession>A0A1M5RSZ5</accession>
<evidence type="ECO:0000256" key="3">
    <source>
        <dbReference type="ARBA" id="ARBA00022692"/>
    </source>
</evidence>
<feature type="transmembrane region" description="Helical" evidence="6">
    <location>
        <begin position="91"/>
        <end position="113"/>
    </location>
</feature>
<evidence type="ECO:0000313" key="8">
    <source>
        <dbReference type="EMBL" id="SHH28923.1"/>
    </source>
</evidence>
<dbReference type="InterPro" id="IPR037185">
    <property type="entry name" value="EmrE-like"/>
</dbReference>
<protein>
    <submittedName>
        <fullName evidence="8">Probable blue pigment (Indigoidine) exporter</fullName>
    </submittedName>
</protein>
<dbReference type="Proteomes" id="UP000186132">
    <property type="component" value="Unassembled WGS sequence"/>
</dbReference>
<dbReference type="GO" id="GO:0016020">
    <property type="term" value="C:membrane"/>
    <property type="evidence" value="ECO:0007669"/>
    <property type="project" value="UniProtKB-SubCell"/>
</dbReference>
<dbReference type="InterPro" id="IPR000620">
    <property type="entry name" value="EamA_dom"/>
</dbReference>
<keyword evidence="3 6" id="KW-0812">Transmembrane</keyword>
<evidence type="ECO:0000256" key="6">
    <source>
        <dbReference type="SAM" id="Phobius"/>
    </source>
</evidence>